<dbReference type="Gene3D" id="3.40.50.150">
    <property type="entry name" value="Vaccinia Virus protein VP39"/>
    <property type="match status" value="1"/>
</dbReference>
<dbReference type="PANTHER" id="PTHR43464">
    <property type="entry name" value="METHYLTRANSFERASE"/>
    <property type="match status" value="1"/>
</dbReference>
<evidence type="ECO:0000313" key="5">
    <source>
        <dbReference type="EMBL" id="SDH94308.1"/>
    </source>
</evidence>
<evidence type="ECO:0000256" key="2">
    <source>
        <dbReference type="ARBA" id="ARBA00022679"/>
    </source>
</evidence>
<evidence type="ECO:0000256" key="1">
    <source>
        <dbReference type="ARBA" id="ARBA00022603"/>
    </source>
</evidence>
<dbReference type="Pfam" id="PF13649">
    <property type="entry name" value="Methyltransf_25"/>
    <property type="match status" value="1"/>
</dbReference>
<feature type="domain" description="Methyltransferase" evidence="4">
    <location>
        <begin position="52"/>
        <end position="147"/>
    </location>
</feature>
<keyword evidence="2 5" id="KW-0808">Transferase</keyword>
<evidence type="ECO:0000256" key="3">
    <source>
        <dbReference type="ARBA" id="ARBA00022691"/>
    </source>
</evidence>
<sequence>MTKETLWEAEKRGNPSRSAAYIRHFERLAAQGADLHGEARFIDALAPRNARILDAGCGQGRVGGELARRGHAVVGVDADAELVDAARAAHPGSEWLVDDLTVLDLPAHGIAEPFDVIVCTGNVLAFVAPGTAPQVLNRLSRHLRPDGRLVVGFGAERRYTADEFFTDAAAAGFSVAVRLATWDLRVWTPSSDFLVAVCELDPSETRPLGNPQAE</sequence>
<gene>
    <name evidence="5" type="ORF">SAMN04488693_104142</name>
</gene>
<evidence type="ECO:0000259" key="4">
    <source>
        <dbReference type="Pfam" id="PF13649"/>
    </source>
</evidence>
<dbReference type="SUPFAM" id="SSF53335">
    <property type="entry name" value="S-adenosyl-L-methionine-dependent methyltransferases"/>
    <property type="match status" value="1"/>
</dbReference>
<proteinExistence type="predicted"/>
<dbReference type="GO" id="GO:0032259">
    <property type="term" value="P:methylation"/>
    <property type="evidence" value="ECO:0007669"/>
    <property type="project" value="UniProtKB-KW"/>
</dbReference>
<dbReference type="InterPro" id="IPR041698">
    <property type="entry name" value="Methyltransf_25"/>
</dbReference>
<dbReference type="STRING" id="335973.SAMN04488693_104142"/>
<dbReference type="OrthoDB" id="7062303at2"/>
<dbReference type="GO" id="GO:0008168">
    <property type="term" value="F:methyltransferase activity"/>
    <property type="evidence" value="ECO:0007669"/>
    <property type="project" value="UniProtKB-KW"/>
</dbReference>
<dbReference type="Proteomes" id="UP000199258">
    <property type="component" value="Unassembled WGS sequence"/>
</dbReference>
<keyword evidence="3" id="KW-0949">S-adenosyl-L-methionine</keyword>
<accession>A0A1G8GIS6</accession>
<evidence type="ECO:0000313" key="6">
    <source>
        <dbReference type="Proteomes" id="UP000199258"/>
    </source>
</evidence>
<dbReference type="InterPro" id="IPR029063">
    <property type="entry name" value="SAM-dependent_MTases_sf"/>
</dbReference>
<keyword evidence="1 5" id="KW-0489">Methyltransferase</keyword>
<organism evidence="5 6">
    <name type="scientific">Arthrobacter subterraneus</name>
    <dbReference type="NCBI Taxonomy" id="335973"/>
    <lineage>
        <taxon>Bacteria</taxon>
        <taxon>Bacillati</taxon>
        <taxon>Actinomycetota</taxon>
        <taxon>Actinomycetes</taxon>
        <taxon>Micrococcales</taxon>
        <taxon>Micrococcaceae</taxon>
        <taxon>Arthrobacter</taxon>
    </lineage>
</organism>
<dbReference type="PANTHER" id="PTHR43464:SF19">
    <property type="entry name" value="UBIQUINONE BIOSYNTHESIS O-METHYLTRANSFERASE, MITOCHONDRIAL"/>
    <property type="match status" value="1"/>
</dbReference>
<protein>
    <submittedName>
        <fullName evidence="5">Methyltransferase domain-containing protein</fullName>
    </submittedName>
</protein>
<dbReference type="AlphaFoldDB" id="A0A1G8GIS6"/>
<keyword evidence="6" id="KW-1185">Reference proteome</keyword>
<reference evidence="5 6" key="1">
    <citation type="submission" date="2016-10" db="EMBL/GenBank/DDBJ databases">
        <authorList>
            <person name="de Groot N.N."/>
        </authorList>
    </citation>
    <scope>NUCLEOTIDE SEQUENCE [LARGE SCALE GENOMIC DNA]</scope>
    <source>
        <strain evidence="5 6">NP_1H</strain>
    </source>
</reference>
<dbReference type="EMBL" id="FNDT01000004">
    <property type="protein sequence ID" value="SDH94308.1"/>
    <property type="molecule type" value="Genomic_DNA"/>
</dbReference>
<dbReference type="RefSeq" id="WP_035778933.1">
    <property type="nucleotide sequence ID" value="NZ_FNDT01000004.1"/>
</dbReference>
<name>A0A1G8GIS6_9MICC</name>
<dbReference type="CDD" id="cd02440">
    <property type="entry name" value="AdoMet_MTases"/>
    <property type="match status" value="1"/>
</dbReference>